<comment type="similarity">
    <text evidence="10">Belongs to the ApbE family.</text>
</comment>
<dbReference type="RefSeq" id="WP_012346514.1">
    <property type="nucleotide sequence ID" value="NC_010524.1"/>
</dbReference>
<evidence type="ECO:0000313" key="12">
    <source>
        <dbReference type="EMBL" id="ACB33752.1"/>
    </source>
</evidence>
<dbReference type="GO" id="GO:0016740">
    <property type="term" value="F:transferase activity"/>
    <property type="evidence" value="ECO:0007669"/>
    <property type="project" value="UniProtKB-UniRule"/>
</dbReference>
<evidence type="ECO:0000256" key="8">
    <source>
        <dbReference type="ARBA" id="ARBA00031306"/>
    </source>
</evidence>
<keyword evidence="5 10" id="KW-0479">Metal-binding</keyword>
<protein>
    <recommendedName>
        <fullName evidence="2 10">FAD:protein FMN transferase</fullName>
        <ecNumber evidence="1 10">2.7.1.180</ecNumber>
    </recommendedName>
    <alternativeName>
        <fullName evidence="8 10">Flavin transferase</fullName>
    </alternativeName>
</protein>
<accession>B1Y810</accession>
<evidence type="ECO:0000256" key="5">
    <source>
        <dbReference type="ARBA" id="ARBA00022723"/>
    </source>
</evidence>
<comment type="cofactor">
    <cofactor evidence="11">
        <name>Mg(2+)</name>
        <dbReference type="ChEBI" id="CHEBI:18420"/>
    </cofactor>
    <cofactor evidence="11">
        <name>Mn(2+)</name>
        <dbReference type="ChEBI" id="CHEBI:29035"/>
    </cofactor>
    <text evidence="11">Magnesium. Can also use manganese.</text>
</comment>
<dbReference type="Gene3D" id="3.10.520.10">
    <property type="entry name" value="ApbE-like domains"/>
    <property type="match status" value="1"/>
</dbReference>
<dbReference type="GO" id="GO:0046872">
    <property type="term" value="F:metal ion binding"/>
    <property type="evidence" value="ECO:0007669"/>
    <property type="project" value="UniProtKB-UniRule"/>
</dbReference>
<dbReference type="Pfam" id="PF02424">
    <property type="entry name" value="ApbE"/>
    <property type="match status" value="1"/>
</dbReference>
<evidence type="ECO:0000256" key="4">
    <source>
        <dbReference type="ARBA" id="ARBA00022679"/>
    </source>
</evidence>
<keyword evidence="3 10" id="KW-0285">Flavoprotein</keyword>
<dbReference type="PANTHER" id="PTHR30040:SF2">
    <property type="entry name" value="FAD:PROTEIN FMN TRANSFERASE"/>
    <property type="match status" value="1"/>
</dbReference>
<dbReference type="Proteomes" id="UP000001693">
    <property type="component" value="Chromosome"/>
</dbReference>
<keyword evidence="13" id="KW-1185">Reference proteome</keyword>
<evidence type="ECO:0000256" key="2">
    <source>
        <dbReference type="ARBA" id="ARBA00016337"/>
    </source>
</evidence>
<dbReference type="PANTHER" id="PTHR30040">
    <property type="entry name" value="THIAMINE BIOSYNTHESIS LIPOPROTEIN APBE"/>
    <property type="match status" value="1"/>
</dbReference>
<dbReference type="HOGENOM" id="CLU_044403_1_2_4"/>
<dbReference type="SUPFAM" id="SSF143631">
    <property type="entry name" value="ApbE-like"/>
    <property type="match status" value="1"/>
</dbReference>
<evidence type="ECO:0000256" key="11">
    <source>
        <dbReference type="PIRSR" id="PIRSR006268-2"/>
    </source>
</evidence>
<dbReference type="PIRSF" id="PIRSF006268">
    <property type="entry name" value="ApbE"/>
    <property type="match status" value="1"/>
</dbReference>
<dbReference type="KEGG" id="lch:Lcho_1484"/>
<keyword evidence="6 10" id="KW-0274">FAD</keyword>
<dbReference type="EMBL" id="CP001013">
    <property type="protein sequence ID" value="ACB33752.1"/>
    <property type="molecule type" value="Genomic_DNA"/>
</dbReference>
<evidence type="ECO:0000256" key="10">
    <source>
        <dbReference type="PIRNR" id="PIRNR006268"/>
    </source>
</evidence>
<keyword evidence="4 10" id="KW-0808">Transferase</keyword>
<gene>
    <name evidence="12" type="ordered locus">Lcho_1484</name>
</gene>
<proteinExistence type="inferred from homology"/>
<evidence type="ECO:0000313" key="13">
    <source>
        <dbReference type="Proteomes" id="UP000001693"/>
    </source>
</evidence>
<keyword evidence="12" id="KW-0449">Lipoprotein</keyword>
<evidence type="ECO:0000256" key="6">
    <source>
        <dbReference type="ARBA" id="ARBA00022827"/>
    </source>
</evidence>
<dbReference type="InterPro" id="IPR024932">
    <property type="entry name" value="ApbE"/>
</dbReference>
<organism evidence="12 13">
    <name type="scientific">Leptothrix cholodnii (strain ATCC 51168 / LMG 8142 / SP-6)</name>
    <name type="common">Leptothrix discophora (strain SP-6)</name>
    <dbReference type="NCBI Taxonomy" id="395495"/>
    <lineage>
        <taxon>Bacteria</taxon>
        <taxon>Pseudomonadati</taxon>
        <taxon>Pseudomonadota</taxon>
        <taxon>Betaproteobacteria</taxon>
        <taxon>Burkholderiales</taxon>
        <taxon>Sphaerotilaceae</taxon>
        <taxon>Leptothrix</taxon>
    </lineage>
</organism>
<evidence type="ECO:0000256" key="1">
    <source>
        <dbReference type="ARBA" id="ARBA00011955"/>
    </source>
</evidence>
<feature type="binding site" evidence="11">
    <location>
        <position position="200"/>
    </location>
    <ligand>
        <name>Mg(2+)</name>
        <dbReference type="ChEBI" id="CHEBI:18420"/>
    </ligand>
</feature>
<dbReference type="AlphaFoldDB" id="B1Y810"/>
<dbReference type="eggNOG" id="COG1477">
    <property type="taxonomic scope" value="Bacteria"/>
</dbReference>
<evidence type="ECO:0000256" key="9">
    <source>
        <dbReference type="ARBA" id="ARBA00048540"/>
    </source>
</evidence>
<reference evidence="12 13" key="1">
    <citation type="submission" date="2008-03" db="EMBL/GenBank/DDBJ databases">
        <title>Complete sequence of Leptothrix cholodnii SP-6.</title>
        <authorList>
            <consortium name="US DOE Joint Genome Institute"/>
            <person name="Copeland A."/>
            <person name="Lucas S."/>
            <person name="Lapidus A."/>
            <person name="Glavina del Rio T."/>
            <person name="Dalin E."/>
            <person name="Tice H."/>
            <person name="Bruce D."/>
            <person name="Goodwin L."/>
            <person name="Pitluck S."/>
            <person name="Chertkov O."/>
            <person name="Brettin T."/>
            <person name="Detter J.C."/>
            <person name="Han C."/>
            <person name="Kuske C.R."/>
            <person name="Schmutz J."/>
            <person name="Larimer F."/>
            <person name="Land M."/>
            <person name="Hauser L."/>
            <person name="Kyrpides N."/>
            <person name="Lykidis A."/>
            <person name="Emerson D."/>
            <person name="Richardson P."/>
        </authorList>
    </citation>
    <scope>NUCLEOTIDE SEQUENCE [LARGE SCALE GENOMIC DNA]</scope>
    <source>
        <strain evidence="13">ATCC 51168 / LMG 8142 / SP-6</strain>
    </source>
</reference>
<keyword evidence="7 10" id="KW-0460">Magnesium</keyword>
<sequence length="369" mass="39041">MPHFQKPDLPPAAVADALVDPGRRRFARRLVTGATLAGCGWLAAPVLAAGEAPALRGGAALMGTRVDISLDGADPARLRQALQAALAEMQRLADMMSRYRDDNPVAALQAAAGRHPVVLPPEMFAVLKKAESISRQTGGAFDVTVGALSGWRFDDPRADIPSARQIARELRHVDHRQLILDEAAGSAYLRERGMRVDLGGIAKLPILQAGMDVLKRHGVADAMINGGGDVLVSGRLHGRPWRIGVRDPAAPERLLALLPMSDGIVASSGDYERCVVRDGRRYHHVIDPRTGYPSEQVRGVTLVGRSVAELNGLGAAAMVLGPAAGAALLSRQPGRQALMVGRDGSLWVSPALAGRLLPPPGEQQVRGLG</sequence>
<name>B1Y810_LEPCP</name>
<comment type="catalytic activity">
    <reaction evidence="9 10">
        <text>L-threonyl-[protein] + FAD = FMN-L-threonyl-[protein] + AMP + H(+)</text>
        <dbReference type="Rhea" id="RHEA:36847"/>
        <dbReference type="Rhea" id="RHEA-COMP:11060"/>
        <dbReference type="Rhea" id="RHEA-COMP:11061"/>
        <dbReference type="ChEBI" id="CHEBI:15378"/>
        <dbReference type="ChEBI" id="CHEBI:30013"/>
        <dbReference type="ChEBI" id="CHEBI:57692"/>
        <dbReference type="ChEBI" id="CHEBI:74257"/>
        <dbReference type="ChEBI" id="CHEBI:456215"/>
        <dbReference type="EC" id="2.7.1.180"/>
    </reaction>
</comment>
<dbReference type="EC" id="2.7.1.180" evidence="1 10"/>
<dbReference type="InterPro" id="IPR003374">
    <property type="entry name" value="ApbE-like_sf"/>
</dbReference>
<evidence type="ECO:0000256" key="7">
    <source>
        <dbReference type="ARBA" id="ARBA00022842"/>
    </source>
</evidence>
<dbReference type="STRING" id="395495.Lcho_1484"/>
<evidence type="ECO:0000256" key="3">
    <source>
        <dbReference type="ARBA" id="ARBA00022630"/>
    </source>
</evidence>